<feature type="region of interest" description="Disordered" evidence="7">
    <location>
        <begin position="350"/>
        <end position="371"/>
    </location>
</feature>
<feature type="compositionally biased region" description="Polar residues" evidence="7">
    <location>
        <begin position="1624"/>
        <end position="1635"/>
    </location>
</feature>
<keyword evidence="4 6" id="KW-0862">Zinc</keyword>
<feature type="compositionally biased region" description="Polar residues" evidence="7">
    <location>
        <begin position="1532"/>
        <end position="1550"/>
    </location>
</feature>
<accession>A0ABD2YAU1</accession>
<dbReference type="InterPro" id="IPR000571">
    <property type="entry name" value="Znf_CCCH"/>
</dbReference>
<evidence type="ECO:0000256" key="1">
    <source>
        <dbReference type="ARBA" id="ARBA00022723"/>
    </source>
</evidence>
<feature type="region of interest" description="Disordered" evidence="7">
    <location>
        <begin position="1152"/>
        <end position="1172"/>
    </location>
</feature>
<feature type="compositionally biased region" description="Low complexity" evidence="7">
    <location>
        <begin position="353"/>
        <end position="362"/>
    </location>
</feature>
<feature type="domain" description="C3H1-type" evidence="8">
    <location>
        <begin position="1881"/>
        <end position="1910"/>
    </location>
</feature>
<feature type="zinc finger region" description="C3H1-type" evidence="6">
    <location>
        <begin position="1963"/>
        <end position="1990"/>
    </location>
</feature>
<feature type="region of interest" description="Disordered" evidence="7">
    <location>
        <begin position="1"/>
        <end position="78"/>
    </location>
</feature>
<feature type="region of interest" description="Disordered" evidence="7">
    <location>
        <begin position="926"/>
        <end position="959"/>
    </location>
</feature>
<dbReference type="Proteomes" id="UP001630127">
    <property type="component" value="Unassembled WGS sequence"/>
</dbReference>
<keyword evidence="1 6" id="KW-0479">Metal-binding</keyword>
<comment type="caution">
    <text evidence="9">The sequence shown here is derived from an EMBL/GenBank/DDBJ whole genome shotgun (WGS) entry which is preliminary data.</text>
</comment>
<evidence type="ECO:0000313" key="10">
    <source>
        <dbReference type="Proteomes" id="UP001630127"/>
    </source>
</evidence>
<feature type="region of interest" description="Disordered" evidence="7">
    <location>
        <begin position="2124"/>
        <end position="2145"/>
    </location>
</feature>
<keyword evidence="2" id="KW-0677">Repeat</keyword>
<feature type="domain" description="C3H1-type" evidence="8">
    <location>
        <begin position="1963"/>
        <end position="1990"/>
    </location>
</feature>
<dbReference type="FunFam" id="4.10.1000.10:FF:000008">
    <property type="entry name" value="zinc finger CCCH domain-containing protein 3"/>
    <property type="match status" value="1"/>
</dbReference>
<dbReference type="PROSITE" id="PS50103">
    <property type="entry name" value="ZF_C3H1"/>
    <property type="match status" value="4"/>
</dbReference>
<feature type="region of interest" description="Disordered" evidence="7">
    <location>
        <begin position="431"/>
        <end position="461"/>
    </location>
</feature>
<dbReference type="Gene3D" id="4.10.1000.10">
    <property type="entry name" value="Zinc finger, CCCH-type"/>
    <property type="match status" value="2"/>
</dbReference>
<dbReference type="FunFam" id="4.10.1000.10:FF:000022">
    <property type="entry name" value="Zinc finger CCCH domain-containing protein 7"/>
    <property type="match status" value="1"/>
</dbReference>
<feature type="compositionally biased region" description="Basic and acidic residues" evidence="7">
    <location>
        <begin position="1576"/>
        <end position="1588"/>
    </location>
</feature>
<feature type="region of interest" description="Disordered" evidence="7">
    <location>
        <begin position="1497"/>
        <end position="1552"/>
    </location>
</feature>
<organism evidence="9 10">
    <name type="scientific">Cinchona calisaya</name>
    <dbReference type="NCBI Taxonomy" id="153742"/>
    <lineage>
        <taxon>Eukaryota</taxon>
        <taxon>Viridiplantae</taxon>
        <taxon>Streptophyta</taxon>
        <taxon>Embryophyta</taxon>
        <taxon>Tracheophyta</taxon>
        <taxon>Spermatophyta</taxon>
        <taxon>Magnoliopsida</taxon>
        <taxon>eudicotyledons</taxon>
        <taxon>Gunneridae</taxon>
        <taxon>Pentapetalae</taxon>
        <taxon>asterids</taxon>
        <taxon>lamiids</taxon>
        <taxon>Gentianales</taxon>
        <taxon>Rubiaceae</taxon>
        <taxon>Cinchonoideae</taxon>
        <taxon>Cinchoneae</taxon>
        <taxon>Cinchona</taxon>
    </lineage>
</organism>
<dbReference type="PANTHER" id="PTHR46156:SF1">
    <property type="entry name" value="ZINC FINGER CCCH DOMAIN-CONTAINING PROTEIN 3"/>
    <property type="match status" value="1"/>
</dbReference>
<feature type="region of interest" description="Disordered" evidence="7">
    <location>
        <begin position="1112"/>
        <end position="1132"/>
    </location>
</feature>
<keyword evidence="10" id="KW-1185">Reference proteome</keyword>
<name>A0ABD2YAU1_9GENT</name>
<feature type="domain" description="C3H1-type" evidence="8">
    <location>
        <begin position="1991"/>
        <end position="2013"/>
    </location>
</feature>
<dbReference type="SMART" id="SM00356">
    <property type="entry name" value="ZnF_C3H1"/>
    <property type="match status" value="5"/>
</dbReference>
<feature type="region of interest" description="Disordered" evidence="7">
    <location>
        <begin position="1571"/>
        <end position="1596"/>
    </location>
</feature>
<feature type="compositionally biased region" description="Basic and acidic residues" evidence="7">
    <location>
        <begin position="1117"/>
        <end position="1132"/>
    </location>
</feature>
<feature type="domain" description="C3H1-type" evidence="8">
    <location>
        <begin position="1936"/>
        <end position="1962"/>
    </location>
</feature>
<evidence type="ECO:0000256" key="7">
    <source>
        <dbReference type="SAM" id="MobiDB-lite"/>
    </source>
</evidence>
<feature type="region of interest" description="Disordered" evidence="7">
    <location>
        <begin position="475"/>
        <end position="521"/>
    </location>
</feature>
<feature type="compositionally biased region" description="Polar residues" evidence="7">
    <location>
        <begin position="2124"/>
        <end position="2139"/>
    </location>
</feature>
<protein>
    <recommendedName>
        <fullName evidence="8">C3H1-type domain-containing protein</fullName>
    </recommendedName>
</protein>
<keyword evidence="3 6" id="KW-0863">Zinc-finger</keyword>
<dbReference type="EMBL" id="JBJUIK010000014">
    <property type="protein sequence ID" value="KAL3504290.1"/>
    <property type="molecule type" value="Genomic_DNA"/>
</dbReference>
<feature type="region of interest" description="Disordered" evidence="7">
    <location>
        <begin position="1804"/>
        <end position="1826"/>
    </location>
</feature>
<feature type="compositionally biased region" description="Polar residues" evidence="7">
    <location>
        <begin position="493"/>
        <end position="502"/>
    </location>
</feature>
<evidence type="ECO:0000256" key="2">
    <source>
        <dbReference type="ARBA" id="ARBA00022737"/>
    </source>
</evidence>
<evidence type="ECO:0000259" key="8">
    <source>
        <dbReference type="PROSITE" id="PS50103"/>
    </source>
</evidence>
<feature type="zinc finger region" description="C3H1-type" evidence="6">
    <location>
        <begin position="1991"/>
        <end position="2013"/>
    </location>
</feature>
<keyword evidence="5" id="KW-0238">DNA-binding</keyword>
<feature type="region of interest" description="Disordered" evidence="7">
    <location>
        <begin position="1608"/>
        <end position="1643"/>
    </location>
</feature>
<sequence>MELPPFHHQRYVPPPSNFSENPNFYQPHTHRFPPPPPLQQQPPPPPHPSLPPPPYHLSHPRPRFPPPPHPPPQSQFSFRPHIEAAPAPAPAQFHSFIPPRLLNQPRPLSPHKVPSYHHNNLHRNSTFYDDNSRFSDPWPELPPPPRAPIEPDFHYQHQRRPLSPLLPRTDSYMNGYERSVSFRGELINKGFRDNANHELPFWVERNERDFNVRDDADDNKYRYHSDRGGFGRNIDRIDRDMVTAEPPGIDALSPSRNFALNVGNYESYKDREEDLRWGYSRLEDNNEYMDGEGVSLPSHTVRRELLDDGYDDVDRLSSERVGEGVEEFFCRSPRKKQVQKKSALLRIQLGKGNNRNNNNNNNHRYRSHDNNRYSRSYYDQANLSAGGSFKGKEKDISVHPDWKMDGQREKSPVELDVSFKSNALVAKAIKTTSSPVSESDRSLVPRNKNLKKTSVADSPGTKLCDDLVKSASSTCGLDPSSVSDKEHGDLPQKITSFKTDSSAGGLDCPPSSDKHSKESAEKVISVKSDSYNSEFDFPSCSDKGPGPLAEKMSVCGSRTDAVDGNIAGEESMKLKRSHQGVKRVAPDEVLEQIARKRKTGRSALLEGAALQSVSLFCKPTNPDDLCTTSVSAGSQLDEGVTHSKYRIPSASMDARHDDLSPSPANTIENVNNASEDVVSDLKEDRVNISSGLILSSECSALISVSSNPGETGLCGGAGHADRLIHNGLSGLNSDRNLVESQNTSVISGFGDLNDANEHPCLNGPLLVENDLVLKIVASAESNNGLSSLKENKFHDSQIDTSTPNHGACTASNSDQGLCREPGDIVNTGSKEFPLDQVNVSHENDIGKDYTDPDLAVSLVGILGSSKIEEIPVCENAENQDLCSNSSSSPKCPTGCFSDSLGNRTVSGMCLLEDGIKPVITNGATTLPVTSPSERSPKPIVSYSSKIGKKRKDRDDQLDVHDSKTRKIAVTTASNLDDDDSSFSLFANNLVSAEEVVDFRNVFNTSRKDCSKEGPSVFNPPVQGGKKRRDSSLTSTSPVLYEMCQGPKDAIISYPSVDCLSNSEEGTALPEHRVALSSPHDIAFVGLTAYSEASALQLQEDSIAGESYQLLGSGAEGESSKIEHERSCPPKWEADKKDNTLVISVSDVQLTNDTHNVRGEGNFVRPDENQKQHFGDGDCENHLLRKENLASPSDDGSFCADVCGISASSSTDRQIDSVPDTLSNMGSPEDAISNMRSDSLNNESRLSHISSYEYHGKDDISKKNSVSGDDMRALSLMPSLQISKTGIKSGDAVALDLAVHRKAASLPQNTFKVTPSSNSLLKKSTLTNNRLNSSVVGDFPGNASIKYPSTTKVSPFNHIAKPRTWHRTLDSSPSVVGPKSLGNFTHPQNSSTKEIGKVQSSYVRRGNSLVRKPSPVGAAPQVLHGSRSSVHHLNSGIDNVRKARGSESKIDVVDSLGSATLGAPNSCPERPKTPPLMGNVKLLNCITPIPGDLTFLPLFDPPRGDSPCETNDPSKSAEDMDTRRSSEDDLKSSRVNVCQTGSSNDVDCQSNADERNSGKKILYVKRRSNQLVAASSPDDRSLHGVEKTQDLSSDGYYKRRKNQLIRTSLKGGKPRVFVPDKSSRQQDAQKNIQSRSYSKRQSGKGFMKKKYSLVWTLHGTMSSRKNINSGRWRRVLPYLFPWKRVTYWTNFVHSLSAIPNDSPISTIGQKLPLSRKRDAIYKRSNSGFSLRRTKVFSVGGRSLKWSKSIERNSRKVNEDATLAAVAAEKRKRAQNGAAFTLSKSRNYVSRERIFRIGSERYKMDPTKKTLQRISDEQPSLSRDQSENDGKKFYVPRRLLIGSDEYIRIGNGNQLVRDPKRRTRILANEKVRWSLHTARLRLARKKKYCQFFTRFGKCNKDDKKCPYIHDPSKIAVCTKFLNGSCSNSDCTLTHKVIPERMQDCSYFLQGLCSNESCPYRHVNVNPNSPICEGFLRGYCADGNECPKKHTYVCPVFEATGDCPKGPKCKLHHPKKKKKGMKRKASNVQKNARGRYFGARPVDVADCRAMVSGVTSGKGDENIFYEDGKFADFISLDVSIEEMEQAFELRSEPTCDVEGPSDMQVTELDELIKPVRLMNKNLTIASSPAVDSSSEMTTSYVSEESHCR</sequence>
<feature type="zinc finger region" description="C3H1-type" evidence="6">
    <location>
        <begin position="1936"/>
        <end position="1962"/>
    </location>
</feature>
<evidence type="ECO:0000256" key="3">
    <source>
        <dbReference type="ARBA" id="ARBA00022771"/>
    </source>
</evidence>
<dbReference type="PANTHER" id="PTHR46156">
    <property type="entry name" value="CCCH ZINGC FINGER"/>
    <property type="match status" value="1"/>
</dbReference>
<feature type="zinc finger region" description="C3H1-type" evidence="6">
    <location>
        <begin position="1881"/>
        <end position="1910"/>
    </location>
</feature>
<feature type="compositionally biased region" description="Basic and acidic residues" evidence="7">
    <location>
        <begin position="1514"/>
        <end position="1531"/>
    </location>
</feature>
<evidence type="ECO:0000256" key="5">
    <source>
        <dbReference type="ARBA" id="ARBA00023125"/>
    </source>
</evidence>
<proteinExistence type="predicted"/>
<feature type="compositionally biased region" description="Pro residues" evidence="7">
    <location>
        <begin position="63"/>
        <end position="73"/>
    </location>
</feature>
<evidence type="ECO:0000256" key="6">
    <source>
        <dbReference type="PROSITE-ProRule" id="PRU00723"/>
    </source>
</evidence>
<gene>
    <name evidence="9" type="ORF">ACH5RR_034131</name>
</gene>
<feature type="region of interest" description="Disordered" evidence="7">
    <location>
        <begin position="1009"/>
        <end position="1033"/>
    </location>
</feature>
<dbReference type="GO" id="GO:0008270">
    <property type="term" value="F:zinc ion binding"/>
    <property type="evidence" value="ECO:0007669"/>
    <property type="project" value="UniProtKB-KW"/>
</dbReference>
<dbReference type="GO" id="GO:0005634">
    <property type="term" value="C:nucleus"/>
    <property type="evidence" value="ECO:0007669"/>
    <property type="project" value="UniProtKB-ARBA"/>
</dbReference>
<evidence type="ECO:0000313" key="9">
    <source>
        <dbReference type="EMBL" id="KAL3504290.1"/>
    </source>
</evidence>
<reference evidence="9 10" key="1">
    <citation type="submission" date="2024-11" db="EMBL/GenBank/DDBJ databases">
        <title>A near-complete genome assembly of Cinchona calisaya.</title>
        <authorList>
            <person name="Lian D.C."/>
            <person name="Zhao X.W."/>
            <person name="Wei L."/>
        </authorList>
    </citation>
    <scope>NUCLEOTIDE SEQUENCE [LARGE SCALE GENOMIC DNA]</scope>
    <source>
        <tissue evidence="9">Nenye</tissue>
    </source>
</reference>
<evidence type="ECO:0000256" key="4">
    <source>
        <dbReference type="ARBA" id="ARBA00022833"/>
    </source>
</evidence>
<dbReference type="GO" id="GO:0003677">
    <property type="term" value="F:DNA binding"/>
    <property type="evidence" value="ECO:0007669"/>
    <property type="project" value="UniProtKB-KW"/>
</dbReference>
<feature type="compositionally biased region" description="Pro residues" evidence="7">
    <location>
        <begin position="32"/>
        <end position="55"/>
    </location>
</feature>
<feature type="compositionally biased region" description="Basic and acidic residues" evidence="7">
    <location>
        <begin position="512"/>
        <end position="521"/>
    </location>
</feature>